<proteinExistence type="predicted"/>
<keyword evidence="1" id="KW-0812">Transmembrane</keyword>
<keyword evidence="1" id="KW-0472">Membrane</keyword>
<accession>A0A191ZS22</accession>
<reference evidence="2" key="1">
    <citation type="journal article" date="2016" name="Mol. Ecol. Resour.">
        <title>Lessons from genome skimming of arthropod-preserving ethanol.</title>
        <authorList>
            <person name="Linard B."/>
            <person name="Arribas P."/>
            <person name="Andujar C."/>
            <person name="Crampton-Platt A."/>
            <person name="Vogler A.P."/>
        </authorList>
    </citation>
    <scope>NUCLEOTIDE SEQUENCE</scope>
</reference>
<gene>
    <name evidence="2" type="primary">atp8</name>
</gene>
<organism evidence="2">
    <name type="scientific">Stenus clavicornis</name>
    <dbReference type="NCBI Taxonomy" id="1202167"/>
    <lineage>
        <taxon>Eukaryota</taxon>
        <taxon>Metazoa</taxon>
        <taxon>Ecdysozoa</taxon>
        <taxon>Arthropoda</taxon>
        <taxon>Hexapoda</taxon>
        <taxon>Insecta</taxon>
        <taxon>Pterygota</taxon>
        <taxon>Neoptera</taxon>
        <taxon>Endopterygota</taxon>
        <taxon>Coleoptera</taxon>
        <taxon>Polyphaga</taxon>
        <taxon>Staphyliniformia</taxon>
        <taxon>Staphylinidae</taxon>
        <taxon>Staphylininae group</taxon>
        <taxon>Steninae</taxon>
        <taxon>Stenus</taxon>
    </lineage>
</organism>
<dbReference type="AlphaFoldDB" id="A0A191ZS22"/>
<keyword evidence="1" id="KW-1133">Transmembrane helix</keyword>
<protein>
    <submittedName>
        <fullName evidence="2">ATP synthase F0 subunit 8</fullName>
    </submittedName>
</protein>
<feature type="transmembrane region" description="Helical" evidence="1">
    <location>
        <begin position="6"/>
        <end position="23"/>
    </location>
</feature>
<sequence length="51" mass="6645">MFQMAPLNWMMLYTFFSMIFLMFNMKNYYIYNINFKNKCFKKNNYQINWKW</sequence>
<keyword evidence="2" id="KW-0496">Mitochondrion</keyword>
<dbReference type="EMBL" id="KT876912">
    <property type="protein sequence ID" value="ANJ70662.1"/>
    <property type="molecule type" value="Genomic_DNA"/>
</dbReference>
<evidence type="ECO:0000256" key="1">
    <source>
        <dbReference type="SAM" id="Phobius"/>
    </source>
</evidence>
<name>A0A191ZS22_9COLE</name>
<geneLocation type="mitochondrion" evidence="2"/>
<evidence type="ECO:0000313" key="2">
    <source>
        <dbReference type="EMBL" id="ANJ70662.1"/>
    </source>
</evidence>